<evidence type="ECO:0000313" key="2">
    <source>
        <dbReference type="Proteomes" id="UP001419268"/>
    </source>
</evidence>
<comment type="caution">
    <text evidence="1">The sequence shown here is derived from an EMBL/GenBank/DDBJ whole genome shotgun (WGS) entry which is preliminary data.</text>
</comment>
<keyword evidence="2" id="KW-1185">Reference proteome</keyword>
<sequence length="90" mass="9896">MKYTALCEKLGDNINSNLKVNREVAVDGKGGLGRHFSCSCTGRELTLKFSEFVRNTTDMHPEANRGSPKIVASSGNAYFETNPLTIDHCM</sequence>
<dbReference type="EMBL" id="JBBNAG010000005">
    <property type="protein sequence ID" value="KAK9132802.1"/>
    <property type="molecule type" value="Genomic_DNA"/>
</dbReference>
<protein>
    <submittedName>
        <fullName evidence="1">Uncharacterized protein</fullName>
    </submittedName>
</protein>
<organism evidence="1 2">
    <name type="scientific">Stephania cephalantha</name>
    <dbReference type="NCBI Taxonomy" id="152367"/>
    <lineage>
        <taxon>Eukaryota</taxon>
        <taxon>Viridiplantae</taxon>
        <taxon>Streptophyta</taxon>
        <taxon>Embryophyta</taxon>
        <taxon>Tracheophyta</taxon>
        <taxon>Spermatophyta</taxon>
        <taxon>Magnoliopsida</taxon>
        <taxon>Ranunculales</taxon>
        <taxon>Menispermaceae</taxon>
        <taxon>Menispermoideae</taxon>
        <taxon>Cissampelideae</taxon>
        <taxon>Stephania</taxon>
    </lineage>
</organism>
<accession>A0AAP0P6E0</accession>
<name>A0AAP0P6E0_9MAGN</name>
<dbReference type="AlphaFoldDB" id="A0AAP0P6E0"/>
<proteinExistence type="predicted"/>
<reference evidence="1 2" key="1">
    <citation type="submission" date="2024-01" db="EMBL/GenBank/DDBJ databases">
        <title>Genome assemblies of Stephania.</title>
        <authorList>
            <person name="Yang L."/>
        </authorList>
    </citation>
    <scope>NUCLEOTIDE SEQUENCE [LARGE SCALE GENOMIC DNA]</scope>
    <source>
        <strain evidence="1">JXDWG</strain>
        <tissue evidence="1">Leaf</tissue>
    </source>
</reference>
<dbReference type="Proteomes" id="UP001419268">
    <property type="component" value="Unassembled WGS sequence"/>
</dbReference>
<gene>
    <name evidence="1" type="ORF">Scep_012330</name>
</gene>
<evidence type="ECO:0000313" key="1">
    <source>
        <dbReference type="EMBL" id="KAK9132802.1"/>
    </source>
</evidence>